<evidence type="ECO:0000313" key="2">
    <source>
        <dbReference type="EMBL" id="VEW13557.1"/>
    </source>
</evidence>
<dbReference type="AlphaFoldDB" id="A0A449D7H8"/>
<dbReference type="Pfam" id="PF04883">
    <property type="entry name" value="HK97-gp10_like"/>
    <property type="match status" value="1"/>
</dbReference>
<feature type="region of interest" description="Disordered" evidence="1">
    <location>
        <begin position="90"/>
        <end position="111"/>
    </location>
</feature>
<evidence type="ECO:0000256" key="1">
    <source>
        <dbReference type="SAM" id="MobiDB-lite"/>
    </source>
</evidence>
<name>A0A449D7H8_9MICO</name>
<organism evidence="2 3">
    <name type="scientific">Brevibacterium casei</name>
    <dbReference type="NCBI Taxonomy" id="33889"/>
    <lineage>
        <taxon>Bacteria</taxon>
        <taxon>Bacillati</taxon>
        <taxon>Actinomycetota</taxon>
        <taxon>Actinomycetes</taxon>
        <taxon>Micrococcales</taxon>
        <taxon>Brevibacteriaceae</taxon>
        <taxon>Brevibacterium</taxon>
    </lineage>
</organism>
<sequence>MFDMSEVNELAQDLVKSEAKVRDEGKRIVKRGAMNVKRTARQMILASAGSRHPKWYPSSIDFDLDDDGLVAEVGPRLGKKQAFLGKILEYGTATNPPHPHMNPAADEEEPRMQEAVANMVKRALS</sequence>
<dbReference type="RefSeq" id="WP_190246902.1">
    <property type="nucleotide sequence ID" value="NZ_CAACXN010000015.1"/>
</dbReference>
<proteinExistence type="predicted"/>
<reference evidence="2 3" key="1">
    <citation type="submission" date="2019-02" db="EMBL/GenBank/DDBJ databases">
        <authorList>
            <consortium name="Pathogen Informatics"/>
        </authorList>
    </citation>
    <scope>NUCLEOTIDE SEQUENCE [LARGE SCALE GENOMIC DNA]</scope>
    <source>
        <strain evidence="2 3">3012STDY7078520</strain>
    </source>
</reference>
<dbReference type="EMBL" id="CAACXN010000015">
    <property type="protein sequence ID" value="VEW13557.1"/>
    <property type="molecule type" value="Genomic_DNA"/>
</dbReference>
<dbReference type="NCBIfam" id="TIGR01725">
    <property type="entry name" value="phge_HK97_gp10"/>
    <property type="match status" value="1"/>
</dbReference>
<protein>
    <submittedName>
        <fullName evidence="2">Phage protein, HK97 gp10 family</fullName>
    </submittedName>
</protein>
<accession>A0A449D7H8</accession>
<dbReference type="Proteomes" id="UP000386281">
    <property type="component" value="Unassembled WGS sequence"/>
</dbReference>
<dbReference type="InterPro" id="IPR010064">
    <property type="entry name" value="HK97-gp10_tail"/>
</dbReference>
<evidence type="ECO:0000313" key="3">
    <source>
        <dbReference type="Proteomes" id="UP000386281"/>
    </source>
</evidence>
<gene>
    <name evidence="2" type="ORF">NCTC12391_01802</name>
</gene>